<keyword evidence="4 8" id="KW-1003">Cell membrane</keyword>
<proteinExistence type="inferred from homology"/>
<feature type="transmembrane region" description="Helical" evidence="8">
    <location>
        <begin position="509"/>
        <end position="529"/>
    </location>
</feature>
<protein>
    <recommendedName>
        <fullName evidence="8">L-lactate permease</fullName>
    </recommendedName>
</protein>
<evidence type="ECO:0000256" key="8">
    <source>
        <dbReference type="RuleBase" id="RU365092"/>
    </source>
</evidence>
<evidence type="ECO:0000256" key="2">
    <source>
        <dbReference type="ARBA" id="ARBA00010100"/>
    </source>
</evidence>
<feature type="transmembrane region" description="Helical" evidence="8">
    <location>
        <begin position="56"/>
        <end position="77"/>
    </location>
</feature>
<evidence type="ECO:0000256" key="4">
    <source>
        <dbReference type="ARBA" id="ARBA00022475"/>
    </source>
</evidence>
<comment type="function">
    <text evidence="8">Uptake of L-lactate across the membrane. Can also transport D-lactate and glycolate.</text>
</comment>
<dbReference type="Proteomes" id="UP000187499">
    <property type="component" value="Chromosome"/>
</dbReference>
<keyword evidence="3 8" id="KW-0813">Transport</keyword>
<feature type="transmembrane region" description="Helical" evidence="8">
    <location>
        <begin position="468"/>
        <end position="489"/>
    </location>
</feature>
<dbReference type="GO" id="GO:0015295">
    <property type="term" value="F:solute:proton symporter activity"/>
    <property type="evidence" value="ECO:0007669"/>
    <property type="project" value="TreeGrafter"/>
</dbReference>
<dbReference type="GO" id="GO:0015129">
    <property type="term" value="F:lactate transmembrane transporter activity"/>
    <property type="evidence" value="ECO:0007669"/>
    <property type="project" value="UniProtKB-UniRule"/>
</dbReference>
<evidence type="ECO:0000256" key="6">
    <source>
        <dbReference type="ARBA" id="ARBA00022989"/>
    </source>
</evidence>
<keyword evidence="10" id="KW-1185">Reference proteome</keyword>
<dbReference type="STRING" id="1847728.BTM29_10750"/>
<feature type="transmembrane region" description="Helical" evidence="8">
    <location>
        <begin position="214"/>
        <end position="234"/>
    </location>
</feature>
<dbReference type="Pfam" id="PF02652">
    <property type="entry name" value="Lactate_perm"/>
    <property type="match status" value="1"/>
</dbReference>
<feature type="transmembrane region" description="Helical" evidence="8">
    <location>
        <begin position="186"/>
        <end position="205"/>
    </location>
</feature>
<comment type="subcellular location">
    <subcellularLocation>
        <location evidence="1 8">Cell membrane</location>
        <topology evidence="1 8">Multi-pass membrane protein</topology>
    </subcellularLocation>
</comment>
<organism evidence="9 10">
    <name type="scientific">Companilactobacillus allii</name>
    <dbReference type="NCBI Taxonomy" id="1847728"/>
    <lineage>
        <taxon>Bacteria</taxon>
        <taxon>Bacillati</taxon>
        <taxon>Bacillota</taxon>
        <taxon>Bacilli</taxon>
        <taxon>Lactobacillales</taxon>
        <taxon>Lactobacillaceae</taxon>
        <taxon>Companilactobacillus</taxon>
    </lineage>
</organism>
<feature type="transmembrane region" description="Helical" evidence="8">
    <location>
        <begin position="344"/>
        <end position="363"/>
    </location>
</feature>
<name>A0A1P8Q595_9LACO</name>
<dbReference type="PANTHER" id="PTHR30003">
    <property type="entry name" value="L-LACTATE PERMEASE"/>
    <property type="match status" value="1"/>
</dbReference>
<feature type="transmembrane region" description="Helical" evidence="8">
    <location>
        <begin position="97"/>
        <end position="116"/>
    </location>
</feature>
<evidence type="ECO:0000256" key="3">
    <source>
        <dbReference type="ARBA" id="ARBA00022448"/>
    </source>
</evidence>
<gene>
    <name evidence="9" type="ORF">BTM29_10750</name>
</gene>
<dbReference type="KEGG" id="lalw:BTM29_10750"/>
<dbReference type="RefSeq" id="WP_076617447.1">
    <property type="nucleotide sequence ID" value="NZ_CP019323.1"/>
</dbReference>
<evidence type="ECO:0000256" key="5">
    <source>
        <dbReference type="ARBA" id="ARBA00022692"/>
    </source>
</evidence>
<feature type="transmembrane region" description="Helical" evidence="8">
    <location>
        <begin position="384"/>
        <end position="405"/>
    </location>
</feature>
<evidence type="ECO:0000313" key="10">
    <source>
        <dbReference type="Proteomes" id="UP000187499"/>
    </source>
</evidence>
<dbReference type="PANTHER" id="PTHR30003:SF0">
    <property type="entry name" value="GLYCOLATE PERMEASE GLCA-RELATED"/>
    <property type="match status" value="1"/>
</dbReference>
<keyword evidence="7 8" id="KW-0472">Membrane</keyword>
<dbReference type="InterPro" id="IPR003804">
    <property type="entry name" value="Lactate_perm"/>
</dbReference>
<feature type="transmembrane region" description="Helical" evidence="8">
    <location>
        <begin position="26"/>
        <end position="44"/>
    </location>
</feature>
<keyword evidence="6 8" id="KW-1133">Transmembrane helix</keyword>
<dbReference type="OrthoDB" id="9761056at2"/>
<reference evidence="10" key="1">
    <citation type="submission" date="2016-12" db="EMBL/GenBank/DDBJ databases">
        <authorList>
            <person name="Jung M.Y."/>
            <person name="Lee S.H."/>
        </authorList>
    </citation>
    <scope>NUCLEOTIDE SEQUENCE [LARGE SCALE GENOMIC DNA]</scope>
    <source>
        <strain evidence="10">WiKim39</strain>
    </source>
</reference>
<dbReference type="AlphaFoldDB" id="A0A1P8Q595"/>
<keyword evidence="5 8" id="KW-0812">Transmembrane</keyword>
<accession>A0A1P8Q595</accession>
<dbReference type="EMBL" id="CP019323">
    <property type="protein sequence ID" value="APX72999.1"/>
    <property type="molecule type" value="Genomic_DNA"/>
</dbReference>
<evidence type="ECO:0000256" key="7">
    <source>
        <dbReference type="ARBA" id="ARBA00023136"/>
    </source>
</evidence>
<feature type="transmembrane region" description="Helical" evidence="8">
    <location>
        <begin position="240"/>
        <end position="261"/>
    </location>
</feature>
<evidence type="ECO:0000256" key="1">
    <source>
        <dbReference type="ARBA" id="ARBA00004651"/>
    </source>
</evidence>
<evidence type="ECO:0000313" key="9">
    <source>
        <dbReference type="EMBL" id="APX72999.1"/>
    </source>
</evidence>
<comment type="similarity">
    <text evidence="2 8">Belongs to the lactate permease family.</text>
</comment>
<dbReference type="GO" id="GO:0005886">
    <property type="term" value="C:plasma membrane"/>
    <property type="evidence" value="ECO:0007669"/>
    <property type="project" value="UniProtKB-SubCell"/>
</dbReference>
<feature type="transmembrane region" description="Helical" evidence="8">
    <location>
        <begin position="300"/>
        <end position="324"/>
    </location>
</feature>
<feature type="transmembrane region" description="Helical" evidence="8">
    <location>
        <begin position="425"/>
        <end position="447"/>
    </location>
</feature>
<sequence length="530" mass="57201">MILVALSAVILPMILLGVLNLPATKGMSISAVVVMILGVIFWKMHTKILIASVLQAIHKSLPIIWILFGALVMLKTLEHTGAITRINIGFEKLSSDMRVQTILIAYLFGGLIEGVSGFGTPAMVTAPLMIALGFSPMSSVTLALVADSTPAAFGAVGTPLTVGLSNVNDSTNFLNSVGQSLTQIDLFAGSLMPTMLIFLLVFLFGKNKEPKIKYWLEFLPWTLFLGICYSLIALLSAKLIGYEFVSILSPFTTIIIAIITIKIKLLIPKSSLSDPWTMKQKNNTSAEASDMSLFKAWSPYIIVVIMLLLSRVIKPLKAFLTTFLNLSWRNILGIKNLNSDWEFMYSPGTLLTIAVILGLLIQVKSIKSFIPTGITVIKSMKSTALALIVTLIMVQLFTNSNYNSAHLLSMPMYIASFVSKYFSKGWIFVAPFLGALGSFVTGSATVSTLTFGQIQSDIANNANISKQIVLSAHLIGAAAGNMICVHNIVAVSSLVGMSGKEGAILRKTLTPSLLYCLLVGIVGFVFISIL</sequence>